<name>A0ABV5NUT4_9ACTN</name>
<evidence type="ECO:0000256" key="1">
    <source>
        <dbReference type="SAM" id="SignalP"/>
    </source>
</evidence>
<feature type="signal peptide" evidence="1">
    <location>
        <begin position="1"/>
        <end position="27"/>
    </location>
</feature>
<dbReference type="EMBL" id="JBHMCF010000037">
    <property type="protein sequence ID" value="MFB9474095.1"/>
    <property type="molecule type" value="Genomic_DNA"/>
</dbReference>
<evidence type="ECO:0000313" key="3">
    <source>
        <dbReference type="Proteomes" id="UP001589568"/>
    </source>
</evidence>
<reference evidence="2 3" key="1">
    <citation type="submission" date="2024-09" db="EMBL/GenBank/DDBJ databases">
        <authorList>
            <person name="Sun Q."/>
            <person name="Mori K."/>
        </authorList>
    </citation>
    <scope>NUCLEOTIDE SEQUENCE [LARGE SCALE GENOMIC DNA]</scope>
    <source>
        <strain evidence="2 3">JCM 3324</strain>
    </source>
</reference>
<feature type="chain" id="PRO_5046751293" evidence="1">
    <location>
        <begin position="28"/>
        <end position="83"/>
    </location>
</feature>
<accession>A0ABV5NUT4</accession>
<evidence type="ECO:0000313" key="2">
    <source>
        <dbReference type="EMBL" id="MFB9474095.1"/>
    </source>
</evidence>
<keyword evidence="1" id="KW-0732">Signal</keyword>
<organism evidence="2 3">
    <name type="scientific">Nonomuraea salmonea</name>
    <dbReference type="NCBI Taxonomy" id="46181"/>
    <lineage>
        <taxon>Bacteria</taxon>
        <taxon>Bacillati</taxon>
        <taxon>Actinomycetota</taxon>
        <taxon>Actinomycetes</taxon>
        <taxon>Streptosporangiales</taxon>
        <taxon>Streptosporangiaceae</taxon>
        <taxon>Nonomuraea</taxon>
    </lineage>
</organism>
<sequence>MRALQKAAFVVGLFAMTIFALPAVASAQSPQDCLAYLNSHGYPTTQARIDACNSLVTAFCVEILEDGEVAAEHARAACDLRRS</sequence>
<comment type="caution">
    <text evidence="2">The sequence shown here is derived from an EMBL/GenBank/DDBJ whole genome shotgun (WGS) entry which is preliminary data.</text>
</comment>
<proteinExistence type="predicted"/>
<dbReference type="Proteomes" id="UP001589568">
    <property type="component" value="Unassembled WGS sequence"/>
</dbReference>
<gene>
    <name evidence="2" type="ORF">ACFFR3_31755</name>
</gene>
<protein>
    <submittedName>
        <fullName evidence="2">Uncharacterized protein</fullName>
    </submittedName>
</protein>
<keyword evidence="3" id="KW-1185">Reference proteome</keyword>
<dbReference type="RefSeq" id="WP_379484334.1">
    <property type="nucleotide sequence ID" value="NZ_JBHMCF010000037.1"/>
</dbReference>